<feature type="region of interest" description="Disordered" evidence="1">
    <location>
        <begin position="152"/>
        <end position="233"/>
    </location>
</feature>
<gene>
    <name evidence="2" type="ORF">Fmac_009102</name>
</gene>
<sequence>MGCGKSKHDVTSGNTVLQRKDMSVSNKANQENGSETKDKNNNVDNVGSGLKMEQKVGESAEDVGDDVKDDVVDDIRDTNNNNNNLEVKVEQKKCENVKGVCFEVKDDEVVDDVKGTNNNNVDNVSLGVQVDQKEGKSVKEFEIEVKDDVVNDVKGEDEKTNVQQETEVEPQSEVERAQETIVAKGPFESGKSEGEKDDSLKENEQKTNDVDIVNATEEKMPTEDEKGVKRLKL</sequence>
<dbReference type="Proteomes" id="UP001603857">
    <property type="component" value="Unassembled WGS sequence"/>
</dbReference>
<accession>A0ABD1N053</accession>
<name>A0ABD1N053_9FABA</name>
<feature type="compositionally biased region" description="Polar residues" evidence="1">
    <location>
        <begin position="11"/>
        <end position="33"/>
    </location>
</feature>
<dbReference type="AlphaFoldDB" id="A0ABD1N053"/>
<protein>
    <submittedName>
        <fullName evidence="2">Uncharacterized protein</fullName>
    </submittedName>
</protein>
<feature type="region of interest" description="Disordered" evidence="1">
    <location>
        <begin position="1"/>
        <end position="83"/>
    </location>
</feature>
<keyword evidence="3" id="KW-1185">Reference proteome</keyword>
<proteinExistence type="predicted"/>
<feature type="compositionally biased region" description="Basic and acidic residues" evidence="1">
    <location>
        <begin position="190"/>
        <end position="209"/>
    </location>
</feature>
<feature type="compositionally biased region" description="Basic and acidic residues" evidence="1">
    <location>
        <begin position="216"/>
        <end position="233"/>
    </location>
</feature>
<organism evidence="2 3">
    <name type="scientific">Flemingia macrophylla</name>
    <dbReference type="NCBI Taxonomy" id="520843"/>
    <lineage>
        <taxon>Eukaryota</taxon>
        <taxon>Viridiplantae</taxon>
        <taxon>Streptophyta</taxon>
        <taxon>Embryophyta</taxon>
        <taxon>Tracheophyta</taxon>
        <taxon>Spermatophyta</taxon>
        <taxon>Magnoliopsida</taxon>
        <taxon>eudicotyledons</taxon>
        <taxon>Gunneridae</taxon>
        <taxon>Pentapetalae</taxon>
        <taxon>rosids</taxon>
        <taxon>fabids</taxon>
        <taxon>Fabales</taxon>
        <taxon>Fabaceae</taxon>
        <taxon>Papilionoideae</taxon>
        <taxon>50 kb inversion clade</taxon>
        <taxon>NPAAA clade</taxon>
        <taxon>indigoferoid/millettioid clade</taxon>
        <taxon>Phaseoleae</taxon>
        <taxon>Flemingia</taxon>
    </lineage>
</organism>
<comment type="caution">
    <text evidence="2">The sequence shown here is derived from an EMBL/GenBank/DDBJ whole genome shotgun (WGS) entry which is preliminary data.</text>
</comment>
<dbReference type="EMBL" id="JBGMDY010000003">
    <property type="protein sequence ID" value="KAL2341162.1"/>
    <property type="molecule type" value="Genomic_DNA"/>
</dbReference>
<reference evidence="2 3" key="1">
    <citation type="submission" date="2024-08" db="EMBL/GenBank/DDBJ databases">
        <title>Insights into the chromosomal genome structure of Flemingia macrophylla.</title>
        <authorList>
            <person name="Ding Y."/>
            <person name="Zhao Y."/>
            <person name="Bi W."/>
            <person name="Wu M."/>
            <person name="Zhao G."/>
            <person name="Gong Y."/>
            <person name="Li W."/>
            <person name="Zhang P."/>
        </authorList>
    </citation>
    <scope>NUCLEOTIDE SEQUENCE [LARGE SCALE GENOMIC DNA]</scope>
    <source>
        <strain evidence="2">DYQJB</strain>
        <tissue evidence="2">Leaf</tissue>
    </source>
</reference>
<evidence type="ECO:0000313" key="2">
    <source>
        <dbReference type="EMBL" id="KAL2341162.1"/>
    </source>
</evidence>
<feature type="compositionally biased region" description="Basic and acidic residues" evidence="1">
    <location>
        <begin position="1"/>
        <end position="10"/>
    </location>
</feature>
<evidence type="ECO:0000256" key="1">
    <source>
        <dbReference type="SAM" id="MobiDB-lite"/>
    </source>
</evidence>
<evidence type="ECO:0000313" key="3">
    <source>
        <dbReference type="Proteomes" id="UP001603857"/>
    </source>
</evidence>
<feature type="compositionally biased region" description="Basic and acidic residues" evidence="1">
    <location>
        <begin position="65"/>
        <end position="77"/>
    </location>
</feature>